<dbReference type="OrthoDB" id="5988346at2759"/>
<dbReference type="Proteomes" id="UP001163046">
    <property type="component" value="Unassembled WGS sequence"/>
</dbReference>
<evidence type="ECO:0000313" key="3">
    <source>
        <dbReference type="Proteomes" id="UP001163046"/>
    </source>
</evidence>
<feature type="compositionally biased region" description="Basic residues" evidence="1">
    <location>
        <begin position="203"/>
        <end position="222"/>
    </location>
</feature>
<evidence type="ECO:0000313" key="2">
    <source>
        <dbReference type="EMBL" id="KAJ7382577.1"/>
    </source>
</evidence>
<reference evidence="2" key="1">
    <citation type="submission" date="2023-01" db="EMBL/GenBank/DDBJ databases">
        <title>Genome assembly of the deep-sea coral Lophelia pertusa.</title>
        <authorList>
            <person name="Herrera S."/>
            <person name="Cordes E."/>
        </authorList>
    </citation>
    <scope>NUCLEOTIDE SEQUENCE</scope>
    <source>
        <strain evidence="2">USNM1676648</strain>
        <tissue evidence="2">Polyp</tissue>
    </source>
</reference>
<keyword evidence="3" id="KW-1185">Reference proteome</keyword>
<evidence type="ECO:0000256" key="1">
    <source>
        <dbReference type="SAM" id="MobiDB-lite"/>
    </source>
</evidence>
<gene>
    <name evidence="2" type="ORF">OS493_034213</name>
</gene>
<comment type="caution">
    <text evidence="2">The sequence shown here is derived from an EMBL/GenBank/DDBJ whole genome shotgun (WGS) entry which is preliminary data.</text>
</comment>
<feature type="region of interest" description="Disordered" evidence="1">
    <location>
        <begin position="82"/>
        <end position="101"/>
    </location>
</feature>
<feature type="region of interest" description="Disordered" evidence="1">
    <location>
        <begin position="202"/>
        <end position="222"/>
    </location>
</feature>
<sequence>MWRHDELSEENYQLLTLVHGVDRRGRPVIKAYTGNSRHPVYQECQDVIDKHYQKAAKLSASSRTIHSPHGVNNSCLDYYSESGSASTSRARPPTRWTPSLSGASSPIIVPDLRGIRARIARLRCSLAIHAGLAETSRELNFLPVIPVRLRKQPTSDCPKKGCTKVKSPSRKLDLVEGSKKECSSVPNNTDCCQDCKGRTCSKPNKKKKRVKKNSFKIKTVKT</sequence>
<proteinExistence type="predicted"/>
<protein>
    <submittedName>
        <fullName evidence="2">Uncharacterized protein</fullName>
    </submittedName>
</protein>
<dbReference type="EMBL" id="MU825920">
    <property type="protein sequence ID" value="KAJ7382577.1"/>
    <property type="molecule type" value="Genomic_DNA"/>
</dbReference>
<organism evidence="2 3">
    <name type="scientific">Desmophyllum pertusum</name>
    <dbReference type="NCBI Taxonomy" id="174260"/>
    <lineage>
        <taxon>Eukaryota</taxon>
        <taxon>Metazoa</taxon>
        <taxon>Cnidaria</taxon>
        <taxon>Anthozoa</taxon>
        <taxon>Hexacorallia</taxon>
        <taxon>Scleractinia</taxon>
        <taxon>Caryophylliina</taxon>
        <taxon>Caryophylliidae</taxon>
        <taxon>Desmophyllum</taxon>
    </lineage>
</organism>
<accession>A0A9W9ZJ27</accession>
<dbReference type="AlphaFoldDB" id="A0A9W9ZJ27"/>
<name>A0A9W9ZJ27_9CNID</name>